<dbReference type="GO" id="GO:0005524">
    <property type="term" value="F:ATP binding"/>
    <property type="evidence" value="ECO:0007669"/>
    <property type="project" value="UniProtKB-KW"/>
</dbReference>
<sequence length="245" mass="26407">MSNDAIATTGLAKRYGAQQALNELTLSVPVGEIFGLLGHNGAGKTTIVNILTTLLEPTSGTALIGGHDIRSAANQVRRTIGYLPENVQFYDNLTLGENLKFFARLSGIRTPGTRIREVLGFLDFAGHEGQRMSTFSKGMRQRAGIAQAILHQPSVLFLDEPTSGLDPQGVAKLREIIISLNTELGMTIFMNTHLLAEVTKTCTSIGILSSGTLIYQDSVAATLESFPGQDSLEDIYLHIEAGHRP</sequence>
<dbReference type="InterPro" id="IPR027417">
    <property type="entry name" value="P-loop_NTPase"/>
</dbReference>
<dbReference type="PROSITE" id="PS50893">
    <property type="entry name" value="ABC_TRANSPORTER_2"/>
    <property type="match status" value="1"/>
</dbReference>
<dbReference type="SUPFAM" id="SSF52540">
    <property type="entry name" value="P-loop containing nucleoside triphosphate hydrolases"/>
    <property type="match status" value="1"/>
</dbReference>
<evidence type="ECO:0000313" key="7">
    <source>
        <dbReference type="Proteomes" id="UP000059574"/>
    </source>
</evidence>
<feature type="domain" description="ABC transporter" evidence="5">
    <location>
        <begin position="6"/>
        <end position="235"/>
    </location>
</feature>
<keyword evidence="4 6" id="KW-0067">ATP-binding</keyword>
<evidence type="ECO:0000313" key="6">
    <source>
        <dbReference type="EMBL" id="ALO66680.1"/>
    </source>
</evidence>
<comment type="similarity">
    <text evidence="1">Belongs to the ABC transporter superfamily.</text>
</comment>
<dbReference type="CDD" id="cd03230">
    <property type="entry name" value="ABC_DR_subfamily_A"/>
    <property type="match status" value="1"/>
</dbReference>
<proteinExistence type="inferred from homology"/>
<evidence type="ECO:0000256" key="2">
    <source>
        <dbReference type="ARBA" id="ARBA00022448"/>
    </source>
</evidence>
<dbReference type="Gene3D" id="3.40.50.300">
    <property type="entry name" value="P-loop containing nucleotide triphosphate hydrolases"/>
    <property type="match status" value="1"/>
</dbReference>
<evidence type="ECO:0000259" key="5">
    <source>
        <dbReference type="PROSITE" id="PS50893"/>
    </source>
</evidence>
<dbReference type="OrthoDB" id="9804819at2"/>
<evidence type="ECO:0000256" key="3">
    <source>
        <dbReference type="ARBA" id="ARBA00022741"/>
    </source>
</evidence>
<gene>
    <name evidence="6" type="ORF">AS189_09465</name>
</gene>
<organism evidence="6 7">
    <name type="scientific">Arthrobacter alpinus</name>
    <dbReference type="NCBI Taxonomy" id="656366"/>
    <lineage>
        <taxon>Bacteria</taxon>
        <taxon>Bacillati</taxon>
        <taxon>Actinomycetota</taxon>
        <taxon>Actinomycetes</taxon>
        <taxon>Micrococcales</taxon>
        <taxon>Micrococcaceae</taxon>
        <taxon>Arthrobacter</taxon>
    </lineage>
</organism>
<name>A0A0S2LZJ6_9MICC</name>
<reference evidence="6 7" key="2">
    <citation type="journal article" date="2016" name="J. Biotechnol.">
        <title>Complete genome sequence of Arthrobacter alpinus ERGS4:06, a yellow pigmented bacterium tolerant to cold and radiations isolated from Sikkim Himalaya.</title>
        <authorList>
            <person name="Kumar R."/>
            <person name="Singh D."/>
            <person name="Swarnkar M.K."/>
            <person name="Singh A.K."/>
            <person name="Kumar S."/>
        </authorList>
    </citation>
    <scope>NUCLEOTIDE SEQUENCE [LARGE SCALE GENOMIC DNA]</scope>
    <source>
        <strain evidence="6 7">ERGS4:06</strain>
    </source>
</reference>
<dbReference type="PANTHER" id="PTHR43335">
    <property type="entry name" value="ABC TRANSPORTER, ATP-BINDING PROTEIN"/>
    <property type="match status" value="1"/>
</dbReference>
<reference evidence="7" key="1">
    <citation type="submission" date="2015-11" db="EMBL/GenBank/DDBJ databases">
        <authorList>
            <person name="Kumar R."/>
            <person name="Singh D."/>
            <person name="Swarnkar M.K."/>
            <person name="Singh A.K."/>
            <person name="Kumar S."/>
        </authorList>
    </citation>
    <scope>NUCLEOTIDE SEQUENCE [LARGE SCALE GENOMIC DNA]</scope>
    <source>
        <strain evidence="7">ERGS4:06</strain>
    </source>
</reference>
<evidence type="ECO:0000256" key="1">
    <source>
        <dbReference type="ARBA" id="ARBA00005417"/>
    </source>
</evidence>
<dbReference type="InterPro" id="IPR003593">
    <property type="entry name" value="AAA+_ATPase"/>
</dbReference>
<dbReference type="InterPro" id="IPR017871">
    <property type="entry name" value="ABC_transporter-like_CS"/>
</dbReference>
<evidence type="ECO:0000256" key="4">
    <source>
        <dbReference type="ARBA" id="ARBA00022840"/>
    </source>
</evidence>
<dbReference type="AlphaFoldDB" id="A0A0S2LZJ6"/>
<dbReference type="SMART" id="SM00382">
    <property type="entry name" value="AAA"/>
    <property type="match status" value="1"/>
</dbReference>
<keyword evidence="2" id="KW-0813">Transport</keyword>
<dbReference type="GO" id="GO:0016887">
    <property type="term" value="F:ATP hydrolysis activity"/>
    <property type="evidence" value="ECO:0007669"/>
    <property type="project" value="InterPro"/>
</dbReference>
<dbReference type="EMBL" id="CP013200">
    <property type="protein sequence ID" value="ALO66680.1"/>
    <property type="molecule type" value="Genomic_DNA"/>
</dbReference>
<accession>A0A0S2LZJ6</accession>
<dbReference type="RefSeq" id="WP_062287968.1">
    <property type="nucleotide sequence ID" value="NZ_CP013200.1"/>
</dbReference>
<dbReference type="Pfam" id="PF00005">
    <property type="entry name" value="ABC_tran"/>
    <property type="match status" value="1"/>
</dbReference>
<keyword evidence="3" id="KW-0547">Nucleotide-binding</keyword>
<dbReference type="Proteomes" id="UP000059574">
    <property type="component" value="Chromosome"/>
</dbReference>
<protein>
    <submittedName>
        <fullName evidence="6">ABC transporter ATP-binding protein</fullName>
    </submittedName>
</protein>
<dbReference type="InterPro" id="IPR003439">
    <property type="entry name" value="ABC_transporter-like_ATP-bd"/>
</dbReference>
<dbReference type="PROSITE" id="PS00211">
    <property type="entry name" value="ABC_TRANSPORTER_1"/>
    <property type="match status" value="1"/>
</dbReference>